<keyword evidence="2" id="KW-1185">Reference proteome</keyword>
<protein>
    <submittedName>
        <fullName evidence="1">Uncharacterized protein</fullName>
    </submittedName>
</protein>
<proteinExistence type="predicted"/>
<evidence type="ECO:0000313" key="2">
    <source>
        <dbReference type="Proteomes" id="UP000245119"/>
    </source>
</evidence>
<organism evidence="1 2">
    <name type="scientific">Pomacea canaliculata</name>
    <name type="common">Golden apple snail</name>
    <dbReference type="NCBI Taxonomy" id="400727"/>
    <lineage>
        <taxon>Eukaryota</taxon>
        <taxon>Metazoa</taxon>
        <taxon>Spiralia</taxon>
        <taxon>Lophotrochozoa</taxon>
        <taxon>Mollusca</taxon>
        <taxon>Gastropoda</taxon>
        <taxon>Caenogastropoda</taxon>
        <taxon>Architaenioglossa</taxon>
        <taxon>Ampullarioidea</taxon>
        <taxon>Ampullariidae</taxon>
        <taxon>Pomacea</taxon>
    </lineage>
</organism>
<reference evidence="1 2" key="1">
    <citation type="submission" date="2018-04" db="EMBL/GenBank/DDBJ databases">
        <title>The genome of golden apple snail Pomacea canaliculata provides insight into stress tolerance and invasive adaptation.</title>
        <authorList>
            <person name="Liu C."/>
            <person name="Liu B."/>
            <person name="Ren Y."/>
            <person name="Zhang Y."/>
            <person name="Wang H."/>
            <person name="Li S."/>
            <person name="Jiang F."/>
            <person name="Yin L."/>
            <person name="Zhang G."/>
            <person name="Qian W."/>
            <person name="Fan W."/>
        </authorList>
    </citation>
    <scope>NUCLEOTIDE SEQUENCE [LARGE SCALE GENOMIC DNA]</scope>
    <source>
        <strain evidence="1">SZHN2017</strain>
        <tissue evidence="1">Muscle</tissue>
    </source>
</reference>
<name>A0A2T7PUI5_POMCA</name>
<gene>
    <name evidence="1" type="ORF">C0Q70_04074</name>
</gene>
<accession>A0A2T7PUI5</accession>
<sequence>MTVTRAATTATAAVVVKWEPTNYSWRPTSLFCALVFAIRDRCHLTDECGCLLLVAREAANPRRCRCCGRRRWATVPVVAPGGH</sequence>
<dbReference type="Proteomes" id="UP000245119">
    <property type="component" value="Linkage Group LG2"/>
</dbReference>
<evidence type="ECO:0000313" key="1">
    <source>
        <dbReference type="EMBL" id="PVD37081.1"/>
    </source>
</evidence>
<comment type="caution">
    <text evidence="1">The sequence shown here is derived from an EMBL/GenBank/DDBJ whole genome shotgun (WGS) entry which is preliminary data.</text>
</comment>
<dbReference type="EMBL" id="PZQS01000002">
    <property type="protein sequence ID" value="PVD37081.1"/>
    <property type="molecule type" value="Genomic_DNA"/>
</dbReference>
<dbReference type="AlphaFoldDB" id="A0A2T7PUI5"/>